<dbReference type="InterPro" id="IPR054425">
    <property type="entry name" value="Cdc6_ORC1-like_ATPase_lid"/>
</dbReference>
<dbReference type="GO" id="GO:0006270">
    <property type="term" value="P:DNA replication initiation"/>
    <property type="evidence" value="ECO:0007669"/>
    <property type="project" value="TreeGrafter"/>
</dbReference>
<dbReference type="CDD" id="cd00009">
    <property type="entry name" value="AAA"/>
    <property type="match status" value="1"/>
</dbReference>
<dbReference type="GO" id="GO:0051301">
    <property type="term" value="P:cell division"/>
    <property type="evidence" value="ECO:0007669"/>
    <property type="project" value="UniProtKB-KW"/>
</dbReference>
<dbReference type="SUPFAM" id="SSF52540">
    <property type="entry name" value="P-loop containing nucleoside triphosphate hydrolases"/>
    <property type="match status" value="1"/>
</dbReference>
<dbReference type="AlphaFoldDB" id="A0A2Z5U1Y5"/>
<dbReference type="InterPro" id="IPR036390">
    <property type="entry name" value="WH_DNA-bd_sf"/>
</dbReference>
<evidence type="ECO:0000259" key="7">
    <source>
        <dbReference type="SMART" id="SM01074"/>
    </source>
</evidence>
<dbReference type="Gene3D" id="3.40.50.300">
    <property type="entry name" value="P-loop containing nucleotide triphosphate hydrolases"/>
    <property type="match status" value="1"/>
</dbReference>
<dbReference type="PANTHER" id="PTHR10763">
    <property type="entry name" value="CELL DIVISION CONTROL PROTEIN 6-RELATED"/>
    <property type="match status" value="1"/>
</dbReference>
<reference evidence="9" key="2">
    <citation type="submission" date="2017-10" db="EMBL/GenBank/DDBJ databases">
        <title>High Expression of DNA Repair Genes in Long-Lived Termite King.</title>
        <authorList>
            <person name="Tasaki E."/>
            <person name="Mitaka Y."/>
            <person name="Nozaki T."/>
            <person name="Kobayashi K."/>
            <person name="Matsuura K."/>
            <person name="Iuchi Y."/>
        </authorList>
    </citation>
    <scope>NUCLEOTIDE SEQUENCE</scope>
</reference>
<keyword evidence="3" id="KW-0235">DNA replication</keyword>
<organism evidence="9">
    <name type="scientific">Reticulitermes speratus</name>
    <dbReference type="NCBI Taxonomy" id="60591"/>
    <lineage>
        <taxon>Eukaryota</taxon>
        <taxon>Metazoa</taxon>
        <taxon>Ecdysozoa</taxon>
        <taxon>Arthropoda</taxon>
        <taxon>Hexapoda</taxon>
        <taxon>Insecta</taxon>
        <taxon>Pterygota</taxon>
        <taxon>Neoptera</taxon>
        <taxon>Polyneoptera</taxon>
        <taxon>Dictyoptera</taxon>
        <taxon>Blattodea</taxon>
        <taxon>Blattoidea</taxon>
        <taxon>Termitoidae</taxon>
        <taxon>Rhinotermitidae</taxon>
        <taxon>Reticulitermes</taxon>
        <taxon>Frontotermes</taxon>
    </lineage>
</organism>
<dbReference type="SMART" id="SM00382">
    <property type="entry name" value="AAA"/>
    <property type="match status" value="1"/>
</dbReference>
<dbReference type="GO" id="GO:0033314">
    <property type="term" value="P:mitotic DNA replication checkpoint signaling"/>
    <property type="evidence" value="ECO:0007669"/>
    <property type="project" value="TreeGrafter"/>
</dbReference>
<gene>
    <name evidence="9" type="primary">RsCDC6</name>
    <name evidence="8" type="synonym">Psc4</name>
</gene>
<evidence type="ECO:0000256" key="3">
    <source>
        <dbReference type="ARBA" id="ARBA00022705"/>
    </source>
</evidence>
<keyword evidence="2 9" id="KW-0132">Cell division</keyword>
<dbReference type="Pfam" id="PF09079">
    <property type="entry name" value="WHD_Cdc6"/>
    <property type="match status" value="1"/>
</dbReference>
<comment type="similarity">
    <text evidence="1">Belongs to the CDC6/cdc18 family.</text>
</comment>
<evidence type="ECO:0000256" key="5">
    <source>
        <dbReference type="SAM" id="MobiDB-lite"/>
    </source>
</evidence>
<dbReference type="InterPro" id="IPR003593">
    <property type="entry name" value="AAA+_ATPase"/>
</dbReference>
<feature type="domain" description="AAA+ ATPase" evidence="6">
    <location>
        <begin position="253"/>
        <end position="396"/>
    </location>
</feature>
<evidence type="ECO:0000313" key="8">
    <source>
        <dbReference type="EMBL" id="BBA84457.1"/>
    </source>
</evidence>
<name>A0A2Z5U1Y5_9NEOP</name>
<dbReference type="InterPro" id="IPR015163">
    <property type="entry name" value="Cdc6_C"/>
</dbReference>
<dbReference type="Gene3D" id="1.10.8.60">
    <property type="match status" value="1"/>
</dbReference>
<dbReference type="EMBL" id="FX985719">
    <property type="protein sequence ID" value="BBA84457.1"/>
    <property type="molecule type" value="mRNA"/>
</dbReference>
<dbReference type="GO" id="GO:0005634">
    <property type="term" value="C:nucleus"/>
    <property type="evidence" value="ECO:0007669"/>
    <property type="project" value="TreeGrafter"/>
</dbReference>
<dbReference type="FunFam" id="1.10.10.10:FF:000265">
    <property type="entry name" value="Cell division control protein"/>
    <property type="match status" value="1"/>
</dbReference>
<accession>A0A2Z5U1Y5</accession>
<dbReference type="CDD" id="cd08768">
    <property type="entry name" value="Cdc6_C"/>
    <property type="match status" value="1"/>
</dbReference>
<feature type="region of interest" description="Disordered" evidence="5">
    <location>
        <begin position="144"/>
        <end position="177"/>
    </location>
</feature>
<dbReference type="InterPro" id="IPR036388">
    <property type="entry name" value="WH-like_DNA-bd_sf"/>
</dbReference>
<evidence type="ECO:0000256" key="1">
    <source>
        <dbReference type="ARBA" id="ARBA00006184"/>
    </source>
</evidence>
<protein>
    <submittedName>
        <fullName evidence="8">Putative Psc4</fullName>
    </submittedName>
    <submittedName>
        <fullName evidence="9">Putative cell division control protein 6-like protein</fullName>
    </submittedName>
</protein>
<evidence type="ECO:0000256" key="4">
    <source>
        <dbReference type="ARBA" id="ARBA00023306"/>
    </source>
</evidence>
<evidence type="ECO:0000259" key="6">
    <source>
        <dbReference type="SMART" id="SM00382"/>
    </source>
</evidence>
<dbReference type="Pfam" id="PF22606">
    <property type="entry name" value="Cdc6-ORC-like_ATPase_lid"/>
    <property type="match status" value="1"/>
</dbReference>
<dbReference type="InterPro" id="IPR049945">
    <property type="entry name" value="AAA_22"/>
</dbReference>
<feature type="domain" description="Cdc6 C-terminal" evidence="7">
    <location>
        <begin position="529"/>
        <end position="609"/>
    </location>
</feature>
<feature type="region of interest" description="Disordered" evidence="5">
    <location>
        <begin position="471"/>
        <end position="491"/>
    </location>
</feature>
<dbReference type="Gene3D" id="1.10.10.10">
    <property type="entry name" value="Winged helix-like DNA-binding domain superfamily/Winged helix DNA-binding domain"/>
    <property type="match status" value="1"/>
</dbReference>
<dbReference type="FunFam" id="3.40.50.300:FF:000547">
    <property type="entry name" value="Cell division control protein"/>
    <property type="match status" value="1"/>
</dbReference>
<dbReference type="GO" id="GO:0003688">
    <property type="term" value="F:DNA replication origin binding"/>
    <property type="evidence" value="ECO:0007669"/>
    <property type="project" value="TreeGrafter"/>
</dbReference>
<proteinExistence type="evidence at transcript level"/>
<feature type="compositionally biased region" description="Basic and acidic residues" evidence="5">
    <location>
        <begin position="144"/>
        <end position="155"/>
    </location>
</feature>
<reference evidence="9" key="1">
    <citation type="journal article" date="2016" name="PLoS ONE">
        <title>Caste-Specific and Sex-Specific Expression of Chemoreceptor Genes in a Termite.</title>
        <authorList>
            <person name="Mitaka Y."/>
            <person name="Kobayashi K."/>
            <person name="Mikheyev A."/>
            <person name="Tin M.M.Y."/>
            <person name="Watanabe Y."/>
            <person name="Matsuura K."/>
        </authorList>
    </citation>
    <scope>NUCLEOTIDE SEQUENCE</scope>
</reference>
<evidence type="ECO:0000313" key="9">
    <source>
        <dbReference type="EMBL" id="BBA93661.1"/>
    </source>
</evidence>
<sequence>MAPIISRVNSAACPAVVLAAVILWRRFCVETVLPQVGTEYHVMATIQTKIKFNVRKKRLNSSKLNNGKENANYGNKVSSATSVCVDHGRKFYESKCQSQYGDILLRPYLLSDDSSDSDSDIECLVIKQCENKSGVRKGQCTKSLHTENADDKSTDEVENTSSPPKRSKTVTDDCTPPHTPSHLMTQLYLSTPCDSAVTCTEKQLPPKQLFASCSTYQEVRQALQGCASTSLPGREEHLDKLRSFLQDHLTAGTSGTLYVSGPPGTGKTACLSKVMELPEFTSGYKIVSLNCTSMKSSSTVYARIAQELTLKVSKQTEKSYLASIERYLASDHKMILLVLDEIDQLDSRKQSVLYTIFEWPSAPDSKLVLIGIANALDLTDRILPRLQARLDLRPRLLHFAPYTKLEIVNILTERLKQCDVSAVFPSVALELLAGKVASTCGDIRRALDIGRRVIELAEAQKLNQIMPLQPTVDHAANTSSPRKSPRKNPDTGSVALKQVITVLNSVYGTSQSLVADSDEHFPLQQKVLVSALLLILKKGHSKDVTVGKLHEVYCRICKKKNILAVDQAEFLSLCQLVEARGILKVQGRKEARLSRVCLQWDEEEVSAALKDKQLLASILNDTMCLP</sequence>
<dbReference type="Pfam" id="PF13401">
    <property type="entry name" value="AAA_22"/>
    <property type="match status" value="1"/>
</dbReference>
<dbReference type="SUPFAM" id="SSF46785">
    <property type="entry name" value="Winged helix' DNA-binding domain"/>
    <property type="match status" value="1"/>
</dbReference>
<dbReference type="GO" id="GO:0016887">
    <property type="term" value="F:ATP hydrolysis activity"/>
    <property type="evidence" value="ECO:0007669"/>
    <property type="project" value="InterPro"/>
</dbReference>
<dbReference type="PANTHER" id="PTHR10763:SF26">
    <property type="entry name" value="CELL DIVISION CONTROL PROTEIN 6 HOMOLOG"/>
    <property type="match status" value="1"/>
</dbReference>
<dbReference type="InterPro" id="IPR050311">
    <property type="entry name" value="ORC1/CDC6"/>
</dbReference>
<evidence type="ECO:0000256" key="2">
    <source>
        <dbReference type="ARBA" id="ARBA00022618"/>
    </source>
</evidence>
<keyword evidence="4" id="KW-0131">Cell cycle</keyword>
<dbReference type="SMART" id="SM01074">
    <property type="entry name" value="Cdc6_C"/>
    <property type="match status" value="1"/>
</dbReference>
<reference evidence="8" key="3">
    <citation type="journal article" date="2018" name="Insect Sci.">
        <title>Transcriptomic analysis of epigenetic modification genes in the termite Reticulitermes speratus.</title>
        <authorList>
            <person name="Mitaka Y."/>
            <person name="Tasaki E."/>
            <person name="Nozaki T."/>
            <person name="Fuchikawa T."/>
            <person name="Kobayashi K."/>
            <person name="Matsuura K."/>
        </authorList>
    </citation>
    <scope>NUCLEOTIDE SEQUENCE</scope>
</reference>
<dbReference type="EMBL" id="FX985774">
    <property type="protein sequence ID" value="BBA93661.1"/>
    <property type="molecule type" value="mRNA"/>
</dbReference>
<dbReference type="InterPro" id="IPR027417">
    <property type="entry name" value="P-loop_NTPase"/>
</dbReference>